<name>A0ABR3L3T5_TRISP</name>
<evidence type="ECO:0000256" key="1">
    <source>
        <dbReference type="SAM" id="MobiDB-lite"/>
    </source>
</evidence>
<dbReference type="EMBL" id="JBEUSY010000014">
    <property type="protein sequence ID" value="KAL1246327.1"/>
    <property type="molecule type" value="Genomic_DNA"/>
</dbReference>
<protein>
    <submittedName>
        <fullName evidence="2">Myb-related protein</fullName>
    </submittedName>
</protein>
<proteinExistence type="predicted"/>
<reference evidence="2 3" key="1">
    <citation type="submission" date="2024-07" db="EMBL/GenBank/DDBJ databases">
        <title>Enhanced genomic and transcriptomic resources for Trichinella pseudospiralis and T. spiralis underpin the discovery of pronounced molecular differences between stages and species.</title>
        <authorList>
            <person name="Pasi K.K."/>
            <person name="La Rosa G."/>
            <person name="Gomez-Morales M.A."/>
            <person name="Tosini F."/>
            <person name="Sumanam S."/>
            <person name="Young N.D."/>
            <person name="Chang B.C."/>
            <person name="Robin G.B."/>
        </authorList>
    </citation>
    <scope>NUCLEOTIDE SEQUENCE [LARGE SCALE GENOMIC DNA]</scope>
    <source>
        <strain evidence="2">ISS534</strain>
    </source>
</reference>
<evidence type="ECO:0000313" key="2">
    <source>
        <dbReference type="EMBL" id="KAL1246327.1"/>
    </source>
</evidence>
<sequence length="126" mass="14728">MNPSSLYRSQFSLSLCTECQRFPFPPFQYFCKWHKTDLPSLSTYPITNDKVSMQMTTVRLDNTPRSKKKTLFSQSSREKLNTANTLHMQRDAEECCGKNKKPKKPHVQDLKFYFKIKIPTLPMSSP</sequence>
<organism evidence="2 3">
    <name type="scientific">Trichinella spiralis</name>
    <name type="common">Trichina worm</name>
    <dbReference type="NCBI Taxonomy" id="6334"/>
    <lineage>
        <taxon>Eukaryota</taxon>
        <taxon>Metazoa</taxon>
        <taxon>Ecdysozoa</taxon>
        <taxon>Nematoda</taxon>
        <taxon>Enoplea</taxon>
        <taxon>Dorylaimia</taxon>
        <taxon>Trichinellida</taxon>
        <taxon>Trichinellidae</taxon>
        <taxon>Trichinella</taxon>
    </lineage>
</organism>
<gene>
    <name evidence="2" type="ORF">TSPI_01087</name>
</gene>
<evidence type="ECO:0000313" key="3">
    <source>
        <dbReference type="Proteomes" id="UP001558632"/>
    </source>
</evidence>
<feature type="region of interest" description="Disordered" evidence="1">
    <location>
        <begin position="62"/>
        <end position="84"/>
    </location>
</feature>
<comment type="caution">
    <text evidence="2">The sequence shown here is derived from an EMBL/GenBank/DDBJ whole genome shotgun (WGS) entry which is preliminary data.</text>
</comment>
<feature type="compositionally biased region" description="Polar residues" evidence="1">
    <location>
        <begin position="71"/>
        <end position="84"/>
    </location>
</feature>
<accession>A0ABR3L3T5</accession>
<keyword evidence="3" id="KW-1185">Reference proteome</keyword>
<dbReference type="Proteomes" id="UP001558632">
    <property type="component" value="Unassembled WGS sequence"/>
</dbReference>